<dbReference type="Pfam" id="PF00903">
    <property type="entry name" value="Glyoxalase"/>
    <property type="match status" value="1"/>
</dbReference>
<dbReference type="RefSeq" id="WP_133431753.1">
    <property type="nucleotide sequence ID" value="NZ_CP092172.1"/>
</dbReference>
<dbReference type="Proteomes" id="UP000295310">
    <property type="component" value="Unassembled WGS sequence"/>
</dbReference>
<dbReference type="PANTHER" id="PTHR36437:SF2">
    <property type="entry name" value="GLYOXALASE_BLEOMYCIN RESISTANCE PROTEIN_DIOXYGENASE"/>
    <property type="match status" value="1"/>
</dbReference>
<dbReference type="InterPro" id="IPR037523">
    <property type="entry name" value="VOC_core"/>
</dbReference>
<dbReference type="PANTHER" id="PTHR36437">
    <property type="entry name" value="GLYOXALASE/BLEOMYCIN RESISTANCE PROTEIN/DIOXYGENASE"/>
    <property type="match status" value="1"/>
</dbReference>
<sequence>MIQSLHQVMLYVDHQEEVIQFWTDKVGFKVIAENSLPENFKSVEIAPHQDAETSLVLFDKAFIKKYSPMVSLETPSLMFNVNDAEALHNEYKAKGINVGELTEMPGMKVFNFSDPDDNYFAVMEQL</sequence>
<dbReference type="AlphaFoldDB" id="A0A4R6BE22"/>
<evidence type="ECO:0000259" key="1">
    <source>
        <dbReference type="PROSITE" id="PS51819"/>
    </source>
</evidence>
<evidence type="ECO:0000313" key="2">
    <source>
        <dbReference type="EMBL" id="TDL98050.1"/>
    </source>
</evidence>
<dbReference type="EMBL" id="SCWA01000007">
    <property type="protein sequence ID" value="TDL98050.1"/>
    <property type="molecule type" value="Genomic_DNA"/>
</dbReference>
<accession>A0A4R6BE22</accession>
<gene>
    <name evidence="2" type="ORF">ERX27_05070</name>
</gene>
<dbReference type="CDD" id="cd07263">
    <property type="entry name" value="VOC_like"/>
    <property type="match status" value="1"/>
</dbReference>
<dbReference type="InterPro" id="IPR029068">
    <property type="entry name" value="Glyas_Bleomycin-R_OHBP_Dase"/>
</dbReference>
<comment type="caution">
    <text evidence="2">The sequence shown here is derived from an EMBL/GenBank/DDBJ whole genome shotgun (WGS) entry which is preliminary data.</text>
</comment>
<dbReference type="Gene3D" id="3.10.180.10">
    <property type="entry name" value="2,3-Dihydroxybiphenyl 1,2-Dioxygenase, domain 1"/>
    <property type="match status" value="1"/>
</dbReference>
<protein>
    <submittedName>
        <fullName evidence="2">VOC family protein</fullName>
    </submittedName>
</protein>
<reference evidence="2 3" key="1">
    <citation type="submission" date="2019-01" db="EMBL/GenBank/DDBJ databases">
        <title>Draft genome sequences of the type strains of six Macrococcus species.</title>
        <authorList>
            <person name="Mazhar S."/>
            <person name="Altermann E."/>
            <person name="Hill C."/>
            <person name="Mcauliffe O."/>
        </authorList>
    </citation>
    <scope>NUCLEOTIDE SEQUENCE [LARGE SCALE GENOMIC DNA]</scope>
    <source>
        <strain evidence="2 3">CCM4811</strain>
    </source>
</reference>
<evidence type="ECO:0000313" key="3">
    <source>
        <dbReference type="Proteomes" id="UP000295310"/>
    </source>
</evidence>
<keyword evidence="3" id="KW-1185">Reference proteome</keyword>
<feature type="domain" description="VOC" evidence="1">
    <location>
        <begin position="4"/>
        <end position="125"/>
    </location>
</feature>
<dbReference type="PROSITE" id="PS51819">
    <property type="entry name" value="VOC"/>
    <property type="match status" value="1"/>
</dbReference>
<dbReference type="OrthoDB" id="9803079at2"/>
<name>A0A4R6BE22_9STAP</name>
<dbReference type="InterPro" id="IPR004360">
    <property type="entry name" value="Glyas_Fos-R_dOase_dom"/>
</dbReference>
<dbReference type="SUPFAM" id="SSF54593">
    <property type="entry name" value="Glyoxalase/Bleomycin resistance protein/Dihydroxybiphenyl dioxygenase"/>
    <property type="match status" value="1"/>
</dbReference>
<organism evidence="2 3">
    <name type="scientific">Macrococcus brunensis</name>
    <dbReference type="NCBI Taxonomy" id="198483"/>
    <lineage>
        <taxon>Bacteria</taxon>
        <taxon>Bacillati</taxon>
        <taxon>Bacillota</taxon>
        <taxon>Bacilli</taxon>
        <taxon>Bacillales</taxon>
        <taxon>Staphylococcaceae</taxon>
        <taxon>Macrococcus</taxon>
    </lineage>
</organism>
<proteinExistence type="predicted"/>